<keyword evidence="9" id="KW-0132">Cell division</keyword>
<dbReference type="InterPro" id="IPR038619">
    <property type="entry name" value="MraZ_sf"/>
</dbReference>
<gene>
    <name evidence="7" type="primary">mraZ</name>
    <name evidence="9" type="ORF">A3K06_03965</name>
</gene>
<keyword evidence="2 7" id="KW-0963">Cytoplasm</keyword>
<reference evidence="9 10" key="1">
    <citation type="journal article" date="2016" name="Nat. Commun.">
        <title>Thousands of microbial genomes shed light on interconnected biogeochemical processes in an aquifer system.</title>
        <authorList>
            <person name="Anantharaman K."/>
            <person name="Brown C.T."/>
            <person name="Hug L.A."/>
            <person name="Sharon I."/>
            <person name="Castelle C.J."/>
            <person name="Probst A.J."/>
            <person name="Thomas B.C."/>
            <person name="Singh A."/>
            <person name="Wilkins M.J."/>
            <person name="Karaoz U."/>
            <person name="Brodie E.L."/>
            <person name="Williams K.H."/>
            <person name="Hubbard S.S."/>
            <person name="Banfield J.F."/>
        </authorList>
    </citation>
    <scope>NUCLEOTIDE SEQUENCE [LARGE SCALE GENOMIC DNA]</scope>
</reference>
<evidence type="ECO:0000313" key="9">
    <source>
        <dbReference type="EMBL" id="OGE74589.1"/>
    </source>
</evidence>
<dbReference type="CDD" id="cd16320">
    <property type="entry name" value="MraZ_N"/>
    <property type="match status" value="1"/>
</dbReference>
<sequence>MFIGEYIHNLDAKKRLAVPAKFRSELGKKAVLARGPDKCLALYPLKEWEKVANKIAELPTGDRQFRSFARFFLSGASEVELDGLGRILIPDFLKEHAGLKEEAVIIGVQKRIEIWERNRWEEYKREIEGAADELAEKLGEIGAY</sequence>
<protein>
    <recommendedName>
        <fullName evidence="1 7">Transcriptional regulator MraZ</fullName>
    </recommendedName>
</protein>
<comment type="subcellular location">
    <subcellularLocation>
        <location evidence="7">Cytoplasm</location>
        <location evidence="7">Nucleoid</location>
    </subcellularLocation>
</comment>
<evidence type="ECO:0000313" key="10">
    <source>
        <dbReference type="Proteomes" id="UP000176547"/>
    </source>
</evidence>
<dbReference type="Pfam" id="PF02381">
    <property type="entry name" value="MraZ"/>
    <property type="match status" value="2"/>
</dbReference>
<name>A0A1F5NAC2_9BACT</name>
<dbReference type="GO" id="GO:2000143">
    <property type="term" value="P:negative regulation of DNA-templated transcription initiation"/>
    <property type="evidence" value="ECO:0007669"/>
    <property type="project" value="TreeGrafter"/>
</dbReference>
<dbReference type="GO" id="GO:0005737">
    <property type="term" value="C:cytoplasm"/>
    <property type="evidence" value="ECO:0007669"/>
    <property type="project" value="UniProtKB-UniRule"/>
</dbReference>
<evidence type="ECO:0000256" key="3">
    <source>
        <dbReference type="ARBA" id="ARBA00022737"/>
    </source>
</evidence>
<feature type="domain" description="SpoVT-AbrB" evidence="8">
    <location>
        <begin position="76"/>
        <end position="119"/>
    </location>
</feature>
<dbReference type="InterPro" id="IPR007159">
    <property type="entry name" value="SpoVT-AbrB_dom"/>
</dbReference>
<dbReference type="GO" id="GO:0003700">
    <property type="term" value="F:DNA-binding transcription factor activity"/>
    <property type="evidence" value="ECO:0007669"/>
    <property type="project" value="UniProtKB-UniRule"/>
</dbReference>
<comment type="similarity">
    <text evidence="7">Belongs to the MraZ family.</text>
</comment>
<feature type="domain" description="SpoVT-AbrB" evidence="8">
    <location>
        <begin position="5"/>
        <end position="47"/>
    </location>
</feature>
<dbReference type="AlphaFoldDB" id="A0A1F5NAC2"/>
<keyword evidence="4 7" id="KW-0805">Transcription regulation</keyword>
<comment type="subunit">
    <text evidence="7">Forms oligomers.</text>
</comment>
<dbReference type="PANTHER" id="PTHR34701">
    <property type="entry name" value="TRANSCRIPTIONAL REGULATOR MRAZ"/>
    <property type="match status" value="1"/>
</dbReference>
<evidence type="ECO:0000256" key="5">
    <source>
        <dbReference type="ARBA" id="ARBA00023125"/>
    </source>
</evidence>
<evidence type="ECO:0000256" key="1">
    <source>
        <dbReference type="ARBA" id="ARBA00013860"/>
    </source>
</evidence>
<dbReference type="InterPro" id="IPR003444">
    <property type="entry name" value="MraZ"/>
</dbReference>
<dbReference type="Proteomes" id="UP000176547">
    <property type="component" value="Unassembled WGS sequence"/>
</dbReference>
<dbReference type="GO" id="GO:0051301">
    <property type="term" value="P:cell division"/>
    <property type="evidence" value="ECO:0007669"/>
    <property type="project" value="UniProtKB-KW"/>
</dbReference>
<evidence type="ECO:0000259" key="8">
    <source>
        <dbReference type="PROSITE" id="PS51740"/>
    </source>
</evidence>
<evidence type="ECO:0000256" key="4">
    <source>
        <dbReference type="ARBA" id="ARBA00023015"/>
    </source>
</evidence>
<comment type="caution">
    <text evidence="9">The sequence shown here is derived from an EMBL/GenBank/DDBJ whole genome shotgun (WGS) entry which is preliminary data.</text>
</comment>
<dbReference type="NCBIfam" id="TIGR00242">
    <property type="entry name" value="division/cell wall cluster transcriptional repressor MraZ"/>
    <property type="match status" value="1"/>
</dbReference>
<dbReference type="InterPro" id="IPR035644">
    <property type="entry name" value="MraZ_C"/>
</dbReference>
<dbReference type="InterPro" id="IPR037914">
    <property type="entry name" value="SpoVT-AbrB_sf"/>
</dbReference>
<dbReference type="InterPro" id="IPR035642">
    <property type="entry name" value="MraZ_N"/>
</dbReference>
<evidence type="ECO:0000256" key="6">
    <source>
        <dbReference type="ARBA" id="ARBA00023163"/>
    </source>
</evidence>
<dbReference type="InterPro" id="IPR020603">
    <property type="entry name" value="MraZ_dom"/>
</dbReference>
<evidence type="ECO:0000256" key="2">
    <source>
        <dbReference type="ARBA" id="ARBA00022490"/>
    </source>
</evidence>
<dbReference type="PROSITE" id="PS51740">
    <property type="entry name" value="SPOVT_ABRB"/>
    <property type="match status" value="2"/>
</dbReference>
<dbReference type="Gene3D" id="3.40.1550.20">
    <property type="entry name" value="Transcriptional regulator MraZ domain"/>
    <property type="match status" value="1"/>
</dbReference>
<keyword evidence="9" id="KW-0131">Cell cycle</keyword>
<dbReference type="HAMAP" id="MF_01008">
    <property type="entry name" value="MraZ"/>
    <property type="match status" value="1"/>
</dbReference>
<dbReference type="GO" id="GO:0000976">
    <property type="term" value="F:transcription cis-regulatory region binding"/>
    <property type="evidence" value="ECO:0007669"/>
    <property type="project" value="TreeGrafter"/>
</dbReference>
<accession>A0A1F5NAC2</accession>
<dbReference type="PANTHER" id="PTHR34701:SF1">
    <property type="entry name" value="TRANSCRIPTIONAL REGULATOR MRAZ"/>
    <property type="match status" value="1"/>
</dbReference>
<keyword evidence="3" id="KW-0677">Repeat</keyword>
<dbReference type="EMBL" id="MFEG01000054">
    <property type="protein sequence ID" value="OGE74589.1"/>
    <property type="molecule type" value="Genomic_DNA"/>
</dbReference>
<dbReference type="SUPFAM" id="SSF89447">
    <property type="entry name" value="AbrB/MazE/MraZ-like"/>
    <property type="match status" value="1"/>
</dbReference>
<evidence type="ECO:0000256" key="7">
    <source>
        <dbReference type="HAMAP-Rule" id="MF_01008"/>
    </source>
</evidence>
<organism evidence="9 10">
    <name type="scientific">Candidatus Doudnabacteria bacterium RIFCSPHIGHO2_01_52_17</name>
    <dbReference type="NCBI Taxonomy" id="1817820"/>
    <lineage>
        <taxon>Bacteria</taxon>
        <taxon>Candidatus Doudnaibacteriota</taxon>
    </lineage>
</organism>
<dbReference type="CDD" id="cd16321">
    <property type="entry name" value="MraZ_C"/>
    <property type="match status" value="1"/>
</dbReference>
<keyword evidence="6 7" id="KW-0804">Transcription</keyword>
<keyword evidence="5 7" id="KW-0238">DNA-binding</keyword>
<proteinExistence type="inferred from homology"/>
<dbReference type="GO" id="GO:0009295">
    <property type="term" value="C:nucleoid"/>
    <property type="evidence" value="ECO:0007669"/>
    <property type="project" value="UniProtKB-SubCell"/>
</dbReference>